<evidence type="ECO:0000313" key="2">
    <source>
        <dbReference type="EMBL" id="AEH59909.1"/>
    </source>
</evidence>
<dbReference type="Proteomes" id="UP000006622">
    <property type="component" value="Chromosome"/>
</dbReference>
<feature type="domain" description="N-acetyltransferase" evidence="1">
    <location>
        <begin position="2"/>
        <end position="145"/>
    </location>
</feature>
<name>F7XMI6_METZD</name>
<dbReference type="EMBL" id="CP002101">
    <property type="protein sequence ID" value="AEH59909.1"/>
    <property type="molecule type" value="Genomic_DNA"/>
</dbReference>
<organism evidence="2 3">
    <name type="scientific">Methanosalsum zhilinae (strain DSM 4017 / NBRC 107636 / OCM 62 / WeN5)</name>
    <name type="common">Methanohalophilus zhilinae</name>
    <dbReference type="NCBI Taxonomy" id="679901"/>
    <lineage>
        <taxon>Archaea</taxon>
        <taxon>Methanobacteriati</taxon>
        <taxon>Methanobacteriota</taxon>
        <taxon>Stenosarchaea group</taxon>
        <taxon>Methanomicrobia</taxon>
        <taxon>Methanosarcinales</taxon>
        <taxon>Methanosarcinaceae</taxon>
        <taxon>Methanosalsum</taxon>
    </lineage>
</organism>
<dbReference type="PANTHER" id="PTHR43617:SF20">
    <property type="entry name" value="N-ALPHA-ACETYLTRANSFERASE RIMI"/>
    <property type="match status" value="1"/>
</dbReference>
<dbReference type="InterPro" id="IPR000182">
    <property type="entry name" value="GNAT_dom"/>
</dbReference>
<sequence length="153" mass="17658">MMIIRQFQPSDFEEIVSIETGLFQKSDPLNYISLYEISREGFLVAEVEKKTVGFAAGYPVSDSECRIFSIAVRSDYQGQGIGTHLICSLINLFYRNLIRYVSLEVRADNHRARRLYRRLGFIPCWTEKNYYPDGEDAIFMKKILPPSDSVLLS</sequence>
<evidence type="ECO:0000259" key="1">
    <source>
        <dbReference type="PROSITE" id="PS51186"/>
    </source>
</evidence>
<dbReference type="InterPro" id="IPR016181">
    <property type="entry name" value="Acyl_CoA_acyltransferase"/>
</dbReference>
<dbReference type="InterPro" id="IPR050276">
    <property type="entry name" value="MshD_Acetyltransferase"/>
</dbReference>
<protein>
    <submittedName>
        <fullName evidence="2">Ribosomal-protein-alanine acetyltransferase</fullName>
    </submittedName>
</protein>
<dbReference type="HOGENOM" id="CLU_013985_23_0_2"/>
<dbReference type="PROSITE" id="PS51186">
    <property type="entry name" value="GNAT"/>
    <property type="match status" value="1"/>
</dbReference>
<dbReference type="NCBIfam" id="TIGR01575">
    <property type="entry name" value="rimI"/>
    <property type="match status" value="1"/>
</dbReference>
<evidence type="ECO:0000313" key="3">
    <source>
        <dbReference type="Proteomes" id="UP000006622"/>
    </source>
</evidence>
<dbReference type="CDD" id="cd04301">
    <property type="entry name" value="NAT_SF"/>
    <property type="match status" value="1"/>
</dbReference>
<dbReference type="OrthoDB" id="43754at2157"/>
<dbReference type="KEGG" id="mzh:Mzhil_0028"/>
<reference evidence="2 3" key="1">
    <citation type="submission" date="2010-07" db="EMBL/GenBank/DDBJ databases">
        <title>The complete genome of Methanosalsum zhilinae DSM 4017.</title>
        <authorList>
            <consortium name="US DOE Joint Genome Institute (JGI-PGF)"/>
            <person name="Lucas S."/>
            <person name="Copeland A."/>
            <person name="Lapidus A."/>
            <person name="Glavina del Rio T."/>
            <person name="Dalin E."/>
            <person name="Tice H."/>
            <person name="Bruce D."/>
            <person name="Goodwin L."/>
            <person name="Pitluck S."/>
            <person name="Kyrpides N."/>
            <person name="Mavromatis K."/>
            <person name="Ovchinnikova G."/>
            <person name="Daligault H."/>
            <person name="Detter J.C."/>
            <person name="Han C."/>
            <person name="Tapia R."/>
            <person name="Larimer F."/>
            <person name="Land M."/>
            <person name="Hauser L."/>
            <person name="Markowitz V."/>
            <person name="Cheng J.-F."/>
            <person name="Hugenholtz P."/>
            <person name="Woyke T."/>
            <person name="Wu D."/>
            <person name="Spring S."/>
            <person name="Schueler E."/>
            <person name="Brambilla E."/>
            <person name="Klenk H.-P."/>
            <person name="Eisen J.A."/>
        </authorList>
    </citation>
    <scope>NUCLEOTIDE SEQUENCE [LARGE SCALE GENOMIC DNA]</scope>
    <source>
        <strain evidence="3">DSM 4017 / NBRC 107636 / OCM 62 / WeN5</strain>
    </source>
</reference>
<dbReference type="InterPro" id="IPR006464">
    <property type="entry name" value="AcTrfase_RimI/Ard1"/>
</dbReference>
<dbReference type="PANTHER" id="PTHR43617">
    <property type="entry name" value="L-AMINO ACID N-ACETYLTRANSFERASE"/>
    <property type="match status" value="1"/>
</dbReference>
<dbReference type="GeneID" id="10821616"/>
<keyword evidence="2" id="KW-0808">Transferase</keyword>
<dbReference type="SUPFAM" id="SSF55729">
    <property type="entry name" value="Acyl-CoA N-acyltransferases (Nat)"/>
    <property type="match status" value="1"/>
</dbReference>
<dbReference type="Pfam" id="PF00583">
    <property type="entry name" value="Acetyltransf_1"/>
    <property type="match status" value="1"/>
</dbReference>
<proteinExistence type="predicted"/>
<dbReference type="STRING" id="679901.Mzhil_0028"/>
<dbReference type="GO" id="GO:0008999">
    <property type="term" value="F:protein-N-terminal-alanine acetyltransferase activity"/>
    <property type="evidence" value="ECO:0007669"/>
    <property type="project" value="TreeGrafter"/>
</dbReference>
<accession>F7XMI6</accession>
<keyword evidence="3" id="KW-1185">Reference proteome</keyword>
<dbReference type="Gene3D" id="3.40.630.30">
    <property type="match status" value="1"/>
</dbReference>
<gene>
    <name evidence="2" type="ordered locus">Mzhil_0028</name>
</gene>
<dbReference type="AlphaFoldDB" id="F7XMI6"/>
<dbReference type="RefSeq" id="WP_013897348.1">
    <property type="nucleotide sequence ID" value="NC_015676.1"/>
</dbReference>